<name>A0A238L1K0_9RHOB</name>
<protein>
    <submittedName>
        <fullName evidence="1">Uncharacterized protein</fullName>
    </submittedName>
</protein>
<keyword evidence="2" id="KW-1185">Reference proteome</keyword>
<sequence length="361" mass="39561">MKWLAWTGTLSCLAFAVVVLAVPQVRFLFFGLPEQRLEGSVFSKAETGSAPVAEANRVQVEEALRDAGLSEEPVLGDISISGHLARLDDGVVTSEQLMEYAEGLRTLALRTGDFGRQIPSTFWDVDTDQLRADGWDAYRVVDALASEEGEPYLEALGGAYTRFHAFKLADMSGGGTDDTALDTALDLFEAAIKLIDIVPPEHMLETSEYIRGREQAALYLWQQLIVGSSRRNPLTHIKLFNHGFTTRFHVGTIWQYETGIALDNSSIWGVSGFAPEFVGPPENNNQVEHMSISMTVQGILREPLLVLEAFEEFETLSGSATAAEAVADDALNAAIQQAFIPGFEDDLPSAIAALREQLHER</sequence>
<evidence type="ECO:0000313" key="2">
    <source>
        <dbReference type="Proteomes" id="UP000202485"/>
    </source>
</evidence>
<dbReference type="RefSeq" id="WP_093965092.1">
    <property type="nucleotide sequence ID" value="NZ_FXYG01000005.1"/>
</dbReference>
<dbReference type="Proteomes" id="UP000202485">
    <property type="component" value="Unassembled WGS sequence"/>
</dbReference>
<evidence type="ECO:0000313" key="1">
    <source>
        <dbReference type="EMBL" id="SMX48953.1"/>
    </source>
</evidence>
<accession>A0A238L1K0</accession>
<proteinExistence type="predicted"/>
<dbReference type="AlphaFoldDB" id="A0A238L1K0"/>
<gene>
    <name evidence="1" type="ORF">RUA8715_03567</name>
</gene>
<dbReference type="EMBL" id="FXYG01000005">
    <property type="protein sequence ID" value="SMX48953.1"/>
    <property type="molecule type" value="Genomic_DNA"/>
</dbReference>
<reference evidence="2" key="1">
    <citation type="submission" date="2017-05" db="EMBL/GenBank/DDBJ databases">
        <authorList>
            <person name="Rodrigo-Torres L."/>
            <person name="Arahal R. D."/>
            <person name="Lucena T."/>
        </authorList>
    </citation>
    <scope>NUCLEOTIDE SEQUENCE [LARGE SCALE GENOMIC DNA]</scope>
    <source>
        <strain evidence="2">CECT 8715</strain>
    </source>
</reference>
<organism evidence="1 2">
    <name type="scientific">Ruegeria arenilitoris</name>
    <dbReference type="NCBI Taxonomy" id="1173585"/>
    <lineage>
        <taxon>Bacteria</taxon>
        <taxon>Pseudomonadati</taxon>
        <taxon>Pseudomonadota</taxon>
        <taxon>Alphaproteobacteria</taxon>
        <taxon>Rhodobacterales</taxon>
        <taxon>Roseobacteraceae</taxon>
        <taxon>Ruegeria</taxon>
    </lineage>
</organism>
<dbReference type="OrthoDB" id="7827442at2"/>